<protein>
    <submittedName>
        <fullName evidence="1">Uncharacterized protein</fullName>
    </submittedName>
</protein>
<organism evidence="1">
    <name type="scientific">Setaria italica</name>
    <name type="common">Foxtail millet</name>
    <name type="synonym">Panicum italicum</name>
    <dbReference type="NCBI Taxonomy" id="4555"/>
    <lineage>
        <taxon>Eukaryota</taxon>
        <taxon>Viridiplantae</taxon>
        <taxon>Streptophyta</taxon>
        <taxon>Embryophyta</taxon>
        <taxon>Tracheophyta</taxon>
        <taxon>Spermatophyta</taxon>
        <taxon>Magnoliopsida</taxon>
        <taxon>Liliopsida</taxon>
        <taxon>Poales</taxon>
        <taxon>Poaceae</taxon>
        <taxon>PACMAD clade</taxon>
        <taxon>Panicoideae</taxon>
        <taxon>Panicodae</taxon>
        <taxon>Paniceae</taxon>
        <taxon>Cenchrinae</taxon>
        <taxon>Setaria</taxon>
    </lineage>
</organism>
<sequence>MAVQFDSIGEASKVKGFASSGSEDAVARNGAMEERNIRMMEVKGNGRMQVFLEVQACSLVHKAQGEALYCCTSSPVPDLDCGGRVFQETGTVRTGVFRMDENCRVLEGSGECAGPTDSLPPVMNKWYTGCDCVRSKCSSSAKQH</sequence>
<dbReference type="EMBL" id="KQ475381">
    <property type="protein sequence ID" value="RCU61427.1"/>
    <property type="molecule type" value="Genomic_DNA"/>
</dbReference>
<dbReference type="InParanoid" id="A0A368PF09"/>
<proteinExistence type="predicted"/>
<reference evidence="1" key="2">
    <citation type="submission" date="2015-07" db="EMBL/GenBank/DDBJ databases">
        <authorList>
            <person name="Noorani M."/>
        </authorList>
    </citation>
    <scope>NUCLEOTIDE SEQUENCE</scope>
    <source>
        <strain evidence="1">Yugu1</strain>
    </source>
</reference>
<gene>
    <name evidence="1" type="ORF">SETIT_J001000v2</name>
</gene>
<dbReference type="AlphaFoldDB" id="A0A368PF09"/>
<accession>A0A368PF09</accession>
<evidence type="ECO:0000313" key="1">
    <source>
        <dbReference type="EMBL" id="RCU61427.1"/>
    </source>
</evidence>
<reference evidence="1" key="1">
    <citation type="journal article" date="2012" name="Nat. Biotechnol.">
        <title>Reference genome sequence of the model plant Setaria.</title>
        <authorList>
            <person name="Bennetzen J.L."/>
            <person name="Schmutz J."/>
            <person name="Wang H."/>
            <person name="Percifield R."/>
            <person name="Hawkins J."/>
            <person name="Pontaroli A.C."/>
            <person name="Estep M."/>
            <person name="Feng L."/>
            <person name="Vaughn J.N."/>
            <person name="Grimwood J."/>
            <person name="Jenkins J."/>
            <person name="Barry K."/>
            <person name="Lindquist E."/>
            <person name="Hellsten U."/>
            <person name="Deshpande S."/>
            <person name="Wang X."/>
            <person name="Wu X."/>
            <person name="Mitros T."/>
            <person name="Triplett J."/>
            <person name="Yang X."/>
            <person name="Ye C.Y."/>
            <person name="Mauro-Herrera M."/>
            <person name="Wang L."/>
            <person name="Li P."/>
            <person name="Sharma M."/>
            <person name="Sharma R."/>
            <person name="Ronald P.C."/>
            <person name="Panaud O."/>
            <person name="Kellogg E.A."/>
            <person name="Brutnell T.P."/>
            <person name="Doust A.N."/>
            <person name="Tuskan G.A."/>
            <person name="Rokhsar D."/>
            <person name="Devos K.M."/>
        </authorList>
    </citation>
    <scope>NUCLEOTIDE SEQUENCE [LARGE SCALE GENOMIC DNA]</scope>
    <source>
        <strain evidence="1">Yugu1</strain>
    </source>
</reference>
<name>A0A368PF09_SETIT</name>